<evidence type="ECO:0000313" key="2">
    <source>
        <dbReference type="Proteomes" id="UP000554342"/>
    </source>
</evidence>
<comment type="caution">
    <text evidence="1">The sequence shown here is derived from an EMBL/GenBank/DDBJ whole genome shotgun (WGS) entry which is preliminary data.</text>
</comment>
<sequence>MGDIFLSASVPNRRSPNFVKDADTVAITSAVTALVYLALGRKRIVWGGHPAITPMVASVAHSLDTNYNEWTKLYQSSFFLDRMPEENEQFSNIVLTAAGDDLQESLFLMRKQMFEENIFDCAIFIGGMRGVFEEYELFSSMQSDVPCYPIASTGGAAEELLSMSSSSPATSKRLSFDLDYIPLFREITNIGFDAERQRTHRDSDTSLKHGDV</sequence>
<reference evidence="1 2" key="1">
    <citation type="submission" date="2020-08" db="EMBL/GenBank/DDBJ databases">
        <title>Genomic Encyclopedia of Type Strains, Phase IV (KMG-IV): sequencing the most valuable type-strain genomes for metagenomic binning, comparative biology and taxonomic classification.</title>
        <authorList>
            <person name="Goeker M."/>
        </authorList>
    </citation>
    <scope>NUCLEOTIDE SEQUENCE [LARGE SCALE GENOMIC DNA]</scope>
    <source>
        <strain evidence="1 2">DSM 27203</strain>
    </source>
</reference>
<dbReference type="EMBL" id="JACIJI010000005">
    <property type="protein sequence ID" value="MBB5719570.1"/>
    <property type="molecule type" value="Genomic_DNA"/>
</dbReference>
<accession>A0A840Z1G1</accession>
<keyword evidence="2" id="KW-1185">Reference proteome</keyword>
<evidence type="ECO:0000313" key="1">
    <source>
        <dbReference type="EMBL" id="MBB5719570.1"/>
    </source>
</evidence>
<dbReference type="Proteomes" id="UP000554342">
    <property type="component" value="Unassembled WGS sequence"/>
</dbReference>
<dbReference type="InterPro" id="IPR041197">
    <property type="entry name" value="LD_cluster3"/>
</dbReference>
<organism evidence="1 2">
    <name type="scientific">Stakelama sediminis</name>
    <dbReference type="NCBI Taxonomy" id="463200"/>
    <lineage>
        <taxon>Bacteria</taxon>
        <taxon>Pseudomonadati</taxon>
        <taxon>Pseudomonadota</taxon>
        <taxon>Alphaproteobacteria</taxon>
        <taxon>Sphingomonadales</taxon>
        <taxon>Sphingomonadaceae</taxon>
        <taxon>Stakelama</taxon>
    </lineage>
</organism>
<proteinExistence type="predicted"/>
<protein>
    <submittedName>
        <fullName evidence="1">Uncharacterized protein</fullName>
    </submittedName>
</protein>
<dbReference type="AlphaFoldDB" id="A0A840Z1G1"/>
<dbReference type="RefSeq" id="WP_184004466.1">
    <property type="nucleotide sequence ID" value="NZ_BAABIF010000030.1"/>
</dbReference>
<gene>
    <name evidence="1" type="ORF">FHR23_002518</name>
</gene>
<dbReference type="Pfam" id="PF18180">
    <property type="entry name" value="LD_cluster3"/>
    <property type="match status" value="1"/>
</dbReference>
<name>A0A840Z1G1_9SPHN</name>